<dbReference type="OrthoDB" id="9810558at2"/>
<accession>A0A5R8KGJ6</accession>
<feature type="transmembrane region" description="Helical" evidence="1">
    <location>
        <begin position="274"/>
        <end position="297"/>
    </location>
</feature>
<dbReference type="PANTHER" id="PTHR43471:SF10">
    <property type="entry name" value="SLL1107 PROTEIN"/>
    <property type="match status" value="1"/>
</dbReference>
<name>A0A5R8KGJ6_9BACT</name>
<keyword evidence="3" id="KW-1185">Reference proteome</keyword>
<feature type="transmembrane region" description="Helical" evidence="1">
    <location>
        <begin position="116"/>
        <end position="140"/>
    </location>
</feature>
<dbReference type="PANTHER" id="PTHR43471">
    <property type="entry name" value="ABC TRANSPORTER PERMEASE"/>
    <property type="match status" value="1"/>
</dbReference>
<keyword evidence="1" id="KW-0812">Transmembrane</keyword>
<reference evidence="2 3" key="1">
    <citation type="submission" date="2019-05" db="EMBL/GenBank/DDBJ databases">
        <title>Verrucobacter flavum gen. nov., sp. nov. a new member of the family Verrucomicrobiaceae.</title>
        <authorList>
            <person name="Szuroczki S."/>
            <person name="Abbaszade G."/>
            <person name="Szabo A."/>
            <person name="Felfoldi T."/>
            <person name="Schumann P."/>
            <person name="Boka K."/>
            <person name="Keki Z."/>
            <person name="Toumi M."/>
            <person name="Toth E."/>
        </authorList>
    </citation>
    <scope>NUCLEOTIDE SEQUENCE [LARGE SCALE GENOMIC DNA]</scope>
    <source>
        <strain evidence="2 3">MG-N-17</strain>
    </source>
</reference>
<comment type="caution">
    <text evidence="2">The sequence shown here is derived from an EMBL/GenBank/DDBJ whole genome shotgun (WGS) entry which is preliminary data.</text>
</comment>
<gene>
    <name evidence="2" type="ORF">FEM03_07835</name>
</gene>
<feature type="transmembrane region" description="Helical" evidence="1">
    <location>
        <begin position="35"/>
        <end position="56"/>
    </location>
</feature>
<dbReference type="RefSeq" id="WP_138085641.1">
    <property type="nucleotide sequence ID" value="NZ_VAUV01000005.1"/>
</dbReference>
<sequence length="302" mass="32656">MSTATSASAPHRNFSPARIWALATSTVTQLLRMKILVFLAVFSLIVVATGFAFPTMSPEQQLKLLKDVSLGALQLFSIVIAIAATALLLPRDLEDRTLYTILSKPVPRYEYLIGKLLGVILLLAGGLLVMDIIFSGVVWLKQNLIISSQIAALRAEQNDTPENIAAITAITSQYGLSWSLHAGVFSIFLKSAVIAALSLLISCFASSTLFTIVVSLGFTIAGHGQQLMRDWFLSSLSGFWEKSISLVLTLICPDLGLFDLVEAAIRGDIIPLNVLANVTGIALLYIIGYTAVAHLFFVDKEL</sequence>
<evidence type="ECO:0000313" key="3">
    <source>
        <dbReference type="Proteomes" id="UP000306196"/>
    </source>
</evidence>
<evidence type="ECO:0008006" key="4">
    <source>
        <dbReference type="Google" id="ProtNLM"/>
    </source>
</evidence>
<keyword evidence="1" id="KW-1133">Transmembrane helix</keyword>
<dbReference type="Proteomes" id="UP000306196">
    <property type="component" value="Unassembled WGS sequence"/>
</dbReference>
<organism evidence="2 3">
    <name type="scientific">Phragmitibacter flavus</name>
    <dbReference type="NCBI Taxonomy" id="2576071"/>
    <lineage>
        <taxon>Bacteria</taxon>
        <taxon>Pseudomonadati</taxon>
        <taxon>Verrucomicrobiota</taxon>
        <taxon>Verrucomicrobiia</taxon>
        <taxon>Verrucomicrobiales</taxon>
        <taxon>Verrucomicrobiaceae</taxon>
        <taxon>Phragmitibacter</taxon>
    </lineage>
</organism>
<dbReference type="AlphaFoldDB" id="A0A5R8KGJ6"/>
<evidence type="ECO:0000313" key="2">
    <source>
        <dbReference type="EMBL" id="TLD71428.1"/>
    </source>
</evidence>
<evidence type="ECO:0000256" key="1">
    <source>
        <dbReference type="SAM" id="Phobius"/>
    </source>
</evidence>
<protein>
    <recommendedName>
        <fullName evidence="4">ABC transporter permease</fullName>
    </recommendedName>
</protein>
<proteinExistence type="predicted"/>
<keyword evidence="1" id="KW-0472">Membrane</keyword>
<dbReference type="EMBL" id="VAUV01000005">
    <property type="protein sequence ID" value="TLD71428.1"/>
    <property type="molecule type" value="Genomic_DNA"/>
</dbReference>
<feature type="transmembrane region" description="Helical" evidence="1">
    <location>
        <begin position="193"/>
        <end position="223"/>
    </location>
</feature>
<feature type="transmembrane region" description="Helical" evidence="1">
    <location>
        <begin position="68"/>
        <end position="89"/>
    </location>
</feature>